<organism evidence="1 2">
    <name type="scientific">Elysia crispata</name>
    <name type="common">lettuce slug</name>
    <dbReference type="NCBI Taxonomy" id="231223"/>
    <lineage>
        <taxon>Eukaryota</taxon>
        <taxon>Metazoa</taxon>
        <taxon>Spiralia</taxon>
        <taxon>Lophotrochozoa</taxon>
        <taxon>Mollusca</taxon>
        <taxon>Gastropoda</taxon>
        <taxon>Heterobranchia</taxon>
        <taxon>Euthyneura</taxon>
        <taxon>Panpulmonata</taxon>
        <taxon>Sacoglossa</taxon>
        <taxon>Placobranchoidea</taxon>
        <taxon>Plakobranchidae</taxon>
        <taxon>Elysia</taxon>
    </lineage>
</organism>
<comment type="caution">
    <text evidence="1">The sequence shown here is derived from an EMBL/GenBank/DDBJ whole genome shotgun (WGS) entry which is preliminary data.</text>
</comment>
<protein>
    <submittedName>
        <fullName evidence="1">Uncharacterized protein</fullName>
    </submittedName>
</protein>
<proteinExistence type="predicted"/>
<gene>
    <name evidence="1" type="ORF">RRG08_026631</name>
</gene>
<reference evidence="1" key="1">
    <citation type="journal article" date="2023" name="G3 (Bethesda)">
        <title>A reference genome for the long-term kleptoplast-retaining sea slug Elysia crispata morphotype clarki.</title>
        <authorList>
            <person name="Eastman K.E."/>
            <person name="Pendleton A.L."/>
            <person name="Shaikh M.A."/>
            <person name="Suttiyut T."/>
            <person name="Ogas R."/>
            <person name="Tomko P."/>
            <person name="Gavelis G."/>
            <person name="Widhalm J.R."/>
            <person name="Wisecaver J.H."/>
        </authorList>
    </citation>
    <scope>NUCLEOTIDE SEQUENCE</scope>
    <source>
        <strain evidence="1">ECLA1</strain>
    </source>
</reference>
<evidence type="ECO:0000313" key="2">
    <source>
        <dbReference type="Proteomes" id="UP001283361"/>
    </source>
</evidence>
<dbReference type="AlphaFoldDB" id="A0AAE1AYF8"/>
<dbReference type="Proteomes" id="UP001283361">
    <property type="component" value="Unassembled WGS sequence"/>
</dbReference>
<dbReference type="EMBL" id="JAWDGP010000883">
    <property type="protein sequence ID" value="KAK3796374.1"/>
    <property type="molecule type" value="Genomic_DNA"/>
</dbReference>
<keyword evidence="2" id="KW-1185">Reference proteome</keyword>
<accession>A0AAE1AYF8</accession>
<sequence length="142" mass="15537">MGSEALTTGMFSTHSLTLPHLSLAVRMSLGNRQLPGAADIPAIRRELCSAVQRAKPALRDCFHKDWYLNPQLSRIDRQAQLQVPASVPGQKARGETLESLASNCLRCDYQPHGCSQFDKLLGFILLYVFVSVWRGVGPGAGT</sequence>
<evidence type="ECO:0000313" key="1">
    <source>
        <dbReference type="EMBL" id="KAK3796374.1"/>
    </source>
</evidence>
<name>A0AAE1AYF8_9GAST</name>